<evidence type="ECO:0000256" key="1">
    <source>
        <dbReference type="SAM" id="MobiDB-lite"/>
    </source>
</evidence>
<sequence>PRREAAARARAAARRAAEAAAETVPEPEPAPAEPAEIIELPTHEEVFDQYADDRRAVGE</sequence>
<dbReference type="EMBL" id="JBHTJA010000019">
    <property type="protein sequence ID" value="MFD0901266.1"/>
    <property type="molecule type" value="Genomic_DNA"/>
</dbReference>
<organism evidence="2 3">
    <name type="scientific">Actinomadura sediminis</name>
    <dbReference type="NCBI Taxonomy" id="1038904"/>
    <lineage>
        <taxon>Bacteria</taxon>
        <taxon>Bacillati</taxon>
        <taxon>Actinomycetota</taxon>
        <taxon>Actinomycetes</taxon>
        <taxon>Streptosporangiales</taxon>
        <taxon>Thermomonosporaceae</taxon>
        <taxon>Actinomadura</taxon>
    </lineage>
</organism>
<protein>
    <submittedName>
        <fullName evidence="2">Uncharacterized protein</fullName>
    </submittedName>
</protein>
<feature type="region of interest" description="Disordered" evidence="1">
    <location>
        <begin position="1"/>
        <end position="43"/>
    </location>
</feature>
<accession>A0ABW3EN98</accession>
<evidence type="ECO:0000313" key="3">
    <source>
        <dbReference type="Proteomes" id="UP001596972"/>
    </source>
</evidence>
<gene>
    <name evidence="2" type="ORF">ACFQ11_12760</name>
</gene>
<comment type="caution">
    <text evidence="2">The sequence shown here is derived from an EMBL/GenBank/DDBJ whole genome shotgun (WGS) entry which is preliminary data.</text>
</comment>
<keyword evidence="3" id="KW-1185">Reference proteome</keyword>
<dbReference type="Proteomes" id="UP001596972">
    <property type="component" value="Unassembled WGS sequence"/>
</dbReference>
<feature type="non-terminal residue" evidence="2">
    <location>
        <position position="1"/>
    </location>
</feature>
<proteinExistence type="predicted"/>
<evidence type="ECO:0000313" key="2">
    <source>
        <dbReference type="EMBL" id="MFD0901266.1"/>
    </source>
</evidence>
<name>A0ABW3EN98_9ACTN</name>
<reference evidence="3" key="1">
    <citation type="journal article" date="2019" name="Int. J. Syst. Evol. Microbiol.">
        <title>The Global Catalogue of Microorganisms (GCM) 10K type strain sequencing project: providing services to taxonomists for standard genome sequencing and annotation.</title>
        <authorList>
            <consortium name="The Broad Institute Genomics Platform"/>
            <consortium name="The Broad Institute Genome Sequencing Center for Infectious Disease"/>
            <person name="Wu L."/>
            <person name="Ma J."/>
        </authorList>
    </citation>
    <scope>NUCLEOTIDE SEQUENCE [LARGE SCALE GENOMIC DNA]</scope>
    <source>
        <strain evidence="3">JCM 31202</strain>
    </source>
</reference>